<proteinExistence type="predicted"/>
<dbReference type="Proteomes" id="UP000650833">
    <property type="component" value="Unassembled WGS sequence"/>
</dbReference>
<dbReference type="EMBL" id="JAEPRC010000589">
    <property type="protein sequence ID" value="KAG2194401.1"/>
    <property type="molecule type" value="Genomic_DNA"/>
</dbReference>
<sequence length="174" mass="19320">MSELSTVYCASCNVPGHSRRTSRNCRLNPSNQSIEGSQIEDIQMEEPGHLRRTSRLCRLNPANQNNNQPEKVLSSVNIAKNPDAVPSVRDDQGLMEHSCSYCGALMWLNERVERSSIVSPVYHFCCSKGDAILALWNPTPLEISNLLCGTDALSKEFQKNIRSYNSALSFTSLG</sequence>
<reference evidence="1" key="1">
    <citation type="submission" date="2020-12" db="EMBL/GenBank/DDBJ databases">
        <title>Metabolic potential, ecology and presence of endohyphal bacteria is reflected in genomic diversity of Mucoromycotina.</title>
        <authorList>
            <person name="Muszewska A."/>
            <person name="Okrasinska A."/>
            <person name="Steczkiewicz K."/>
            <person name="Drgas O."/>
            <person name="Orlowska M."/>
            <person name="Perlinska-Lenart U."/>
            <person name="Aleksandrzak-Piekarczyk T."/>
            <person name="Szatraj K."/>
            <person name="Zielenkiewicz U."/>
            <person name="Pilsyk S."/>
            <person name="Malc E."/>
            <person name="Mieczkowski P."/>
            <person name="Kruszewska J.S."/>
            <person name="Biernat P."/>
            <person name="Pawlowska J."/>
        </authorList>
    </citation>
    <scope>NUCLEOTIDE SEQUENCE</scope>
    <source>
        <strain evidence="1">CBS 226.32</strain>
    </source>
</reference>
<evidence type="ECO:0000313" key="2">
    <source>
        <dbReference type="Proteomes" id="UP000650833"/>
    </source>
</evidence>
<feature type="non-terminal residue" evidence="1">
    <location>
        <position position="174"/>
    </location>
</feature>
<protein>
    <submittedName>
        <fullName evidence="1">Uncharacterized protein</fullName>
    </submittedName>
</protein>
<organism evidence="1 2">
    <name type="scientific">Mucor plumbeus</name>
    <dbReference type="NCBI Taxonomy" id="97098"/>
    <lineage>
        <taxon>Eukaryota</taxon>
        <taxon>Fungi</taxon>
        <taxon>Fungi incertae sedis</taxon>
        <taxon>Mucoromycota</taxon>
        <taxon>Mucoromycotina</taxon>
        <taxon>Mucoromycetes</taxon>
        <taxon>Mucorales</taxon>
        <taxon>Mucorineae</taxon>
        <taxon>Mucoraceae</taxon>
        <taxon>Mucor</taxon>
    </lineage>
</organism>
<keyword evidence="2" id="KW-1185">Reference proteome</keyword>
<evidence type="ECO:0000313" key="1">
    <source>
        <dbReference type="EMBL" id="KAG2194401.1"/>
    </source>
</evidence>
<dbReference type="OrthoDB" id="2289155at2759"/>
<gene>
    <name evidence="1" type="ORF">INT46_002335</name>
</gene>
<dbReference type="AlphaFoldDB" id="A0A8H7QMT5"/>
<accession>A0A8H7QMT5</accession>
<comment type="caution">
    <text evidence="1">The sequence shown here is derived from an EMBL/GenBank/DDBJ whole genome shotgun (WGS) entry which is preliminary data.</text>
</comment>
<name>A0A8H7QMT5_9FUNG</name>